<dbReference type="InterPro" id="IPR007833">
    <property type="entry name" value="Capsule_polysaccharide_synth"/>
</dbReference>
<name>A0ABS1U0R8_9PROT</name>
<gene>
    <name evidence="1" type="ORF">JMJ56_02715</name>
</gene>
<dbReference type="Proteomes" id="UP000660885">
    <property type="component" value="Unassembled WGS sequence"/>
</dbReference>
<keyword evidence="2" id="KW-1185">Reference proteome</keyword>
<evidence type="ECO:0000313" key="2">
    <source>
        <dbReference type="Proteomes" id="UP000660885"/>
    </source>
</evidence>
<reference evidence="1 2" key="1">
    <citation type="submission" date="2021-01" db="EMBL/GenBank/DDBJ databases">
        <title>Belnapia mucosa sp. nov. and Belnapia arida sp. nov., isolated from the Tabernas Desert (Almeria, Spain).</title>
        <authorList>
            <person name="Molina-Menor E."/>
            <person name="Vidal-Verdu A."/>
            <person name="Calonge A."/>
            <person name="Satari L."/>
            <person name="Pereto J."/>
            <person name="Porcar M."/>
        </authorList>
    </citation>
    <scope>NUCLEOTIDE SEQUENCE [LARGE SCALE GENOMIC DNA]</scope>
    <source>
        <strain evidence="1 2">T18</strain>
    </source>
</reference>
<dbReference type="EMBL" id="JAETWB010000001">
    <property type="protein sequence ID" value="MBL6076901.1"/>
    <property type="molecule type" value="Genomic_DNA"/>
</dbReference>
<proteinExistence type="predicted"/>
<dbReference type="CDD" id="cd16441">
    <property type="entry name" value="beta_Kdo_transferase_KpsS"/>
    <property type="match status" value="1"/>
</dbReference>
<protein>
    <submittedName>
        <fullName evidence="1">Capsular biosynthesis protein</fullName>
    </submittedName>
</protein>
<accession>A0ABS1U0R8</accession>
<dbReference type="Pfam" id="PF05159">
    <property type="entry name" value="Capsule_synth"/>
    <property type="match status" value="1"/>
</dbReference>
<sequence>MVAAPVQPAPERRRFLFLQGPISPFFAEVAAGLRALGHEAWRINLCLGDRLFWRGPGAIDFCGRPSKWPDFLDGVYARHGITDLVLLGEQRPYHKPAIALARARGLAVTVTDFGYLRPDWVTLERDGMGAESRFPRDPPAIRALAARCPPPDLREHHRDSFATQARWDVLFHLTSLLPWPYRHYESFLLHPPIPAYLATGLRLLLRRRETRAAAETLERLAAPGVPLYLFAMQMETDYSIRAYSGFPDMDSAIAETVASFARHAPAEARLLVKVHPLDPGLKSWARRVRRIAAAQGVARRVAYLGGALPMERVIARCRGTVTVNSTVGVKAIAMGCATLPLGQAIYDVPGLAWQGGIDRFWREAPPPEPQLAEAFMRALAASLHVRGCYYTRPGLDVAVAGAVQRLHLGVLNAPIASPGTVSA</sequence>
<organism evidence="1 2">
    <name type="scientific">Belnapia arida</name>
    <dbReference type="NCBI Taxonomy" id="2804533"/>
    <lineage>
        <taxon>Bacteria</taxon>
        <taxon>Pseudomonadati</taxon>
        <taxon>Pseudomonadota</taxon>
        <taxon>Alphaproteobacteria</taxon>
        <taxon>Acetobacterales</taxon>
        <taxon>Roseomonadaceae</taxon>
        <taxon>Belnapia</taxon>
    </lineage>
</organism>
<comment type="caution">
    <text evidence="1">The sequence shown here is derived from an EMBL/GenBank/DDBJ whole genome shotgun (WGS) entry which is preliminary data.</text>
</comment>
<dbReference type="RefSeq" id="WP_202830058.1">
    <property type="nucleotide sequence ID" value="NZ_JAETWB010000001.1"/>
</dbReference>
<evidence type="ECO:0000313" key="1">
    <source>
        <dbReference type="EMBL" id="MBL6076901.1"/>
    </source>
</evidence>